<dbReference type="PANTHER" id="PTHR13650:SF0">
    <property type="entry name" value="SPATACSIN"/>
    <property type="match status" value="1"/>
</dbReference>
<dbReference type="GO" id="GO:0007409">
    <property type="term" value="P:axonogenesis"/>
    <property type="evidence" value="ECO:0007669"/>
    <property type="project" value="TreeGrafter"/>
</dbReference>
<dbReference type="InterPro" id="IPR028103">
    <property type="entry name" value="Spatacsin"/>
</dbReference>
<organism evidence="2 3">
    <name type="scientific">Paramormyrops kingsleyae</name>
    <dbReference type="NCBI Taxonomy" id="1676925"/>
    <lineage>
        <taxon>Eukaryota</taxon>
        <taxon>Metazoa</taxon>
        <taxon>Chordata</taxon>
        <taxon>Craniata</taxon>
        <taxon>Vertebrata</taxon>
        <taxon>Euteleostomi</taxon>
        <taxon>Actinopterygii</taxon>
        <taxon>Neopterygii</taxon>
        <taxon>Teleostei</taxon>
        <taxon>Osteoglossocephala</taxon>
        <taxon>Osteoglossomorpha</taxon>
        <taxon>Osteoglossiformes</taxon>
        <taxon>Mormyridae</taxon>
        <taxon>Paramormyrops</taxon>
    </lineage>
</organism>
<dbReference type="GeneTree" id="ENSGT00390000016791"/>
<protein>
    <submittedName>
        <fullName evidence="2">SPG11 vesicle trafficking associated, spatacsin</fullName>
    </submittedName>
</protein>
<proteinExistence type="predicted"/>
<dbReference type="Proteomes" id="UP000261540">
    <property type="component" value="Unplaced"/>
</dbReference>
<dbReference type="GO" id="GO:0048489">
    <property type="term" value="P:synaptic vesicle transport"/>
    <property type="evidence" value="ECO:0007669"/>
    <property type="project" value="TreeGrafter"/>
</dbReference>
<dbReference type="GO" id="GO:0045202">
    <property type="term" value="C:synapse"/>
    <property type="evidence" value="ECO:0007669"/>
    <property type="project" value="TreeGrafter"/>
</dbReference>
<accession>A0A3B3SA43</accession>
<reference evidence="2" key="2">
    <citation type="submission" date="2025-09" db="UniProtKB">
        <authorList>
            <consortium name="Ensembl"/>
        </authorList>
    </citation>
    <scope>IDENTIFICATION</scope>
</reference>
<dbReference type="GO" id="GO:0008088">
    <property type="term" value="P:axo-dendritic transport"/>
    <property type="evidence" value="ECO:0007669"/>
    <property type="project" value="TreeGrafter"/>
</dbReference>
<dbReference type="Ensembl" id="ENSPKIT00000008379.1">
    <property type="protein sequence ID" value="ENSPKIP00000027609.1"/>
    <property type="gene ID" value="ENSPKIG00000009424.1"/>
</dbReference>
<evidence type="ECO:0000259" key="1">
    <source>
        <dbReference type="Pfam" id="PF14649"/>
    </source>
</evidence>
<feature type="domain" description="Spatacsin C-terminal" evidence="1">
    <location>
        <begin position="853"/>
        <end position="1138"/>
    </location>
</feature>
<evidence type="ECO:0000313" key="3">
    <source>
        <dbReference type="Proteomes" id="UP000261540"/>
    </source>
</evidence>
<dbReference type="GO" id="GO:0030424">
    <property type="term" value="C:axon"/>
    <property type="evidence" value="ECO:0007669"/>
    <property type="project" value="TreeGrafter"/>
</dbReference>
<dbReference type="GO" id="GO:0030425">
    <property type="term" value="C:dendrite"/>
    <property type="evidence" value="ECO:0007669"/>
    <property type="project" value="TreeGrafter"/>
</dbReference>
<keyword evidence="3" id="KW-1185">Reference proteome</keyword>
<sequence>MLNKSDGRQYSALEVALLPDGQFSRNVRDTVKAEMARRSSLLCCLTAGGRIVLADVSESNPPETKIDEPPQVLGQASHRLLTVGPKNELWLYVMGLQGTELEPPVCAAGCSAGALLQVAKETDQSDLRVLSFTEGRCCVLVNGAVLLQLLWPDGAPEPEKVPGCILALPAEALDRSVDFQMCRGVLFILADAGQLCILESQPLRNGVCMKSLHNSHTVDILYPSRCRSHPEHLLHRAPPTHLPLQALGALDQDGLSSAQHSVAALGVSLRIDRSWEAQLAILYNKARTPGAPPQKTKHPWFKDILHVECQQAAVGAGLFRSAAPAGGATVQFELEDGAAPVALAVTEFSAVVTFTTPDGHGSAVAFWDPESQRVSYCRPSGWFVPVRQGAGEHASLLLKDSGLSLLLFGVSQEELLNRLMVFGSAGTADSLCHLNAWDRCSIPIHALQAGLKNHQLDTVDFFLKSKENFLCPRVGFGLPEHPATVSTLNQLKNVQALCPALDLLSSAIRDTHSESQSKQFSEQLLNITLTFLNTRVQEILSDSEDENLQQCLVILNKYICDLRVFMKRFPWPVGGAGPQEPAIQEVDAGPAVVPDSGPEQIWHSLSTEEVVLQAVMANEIPRAQAYLKTRNCAEQNLSELRATGLQLAFQCLERRDLDQAKCLLRNMGFSVKEQLRKVCLHTDDVELRDFVVSICLTIRIFLPHLPPTESHASPSAASCMSSHLSMPSTLQMEQISPESRRLLEALGVAPGPRASQAMWTSVRMDWVRHWDQNTRRSILMSRVQDHALRSCDPAVLWLYLTSLHDRERITRWLERLPEADEWPALTADIVNDPTEGREAFLQLARLCGDPNLVGTMLLDHIPSMPLVELACTVELLILAHDCFSITCNMEGIVRVLQAARHLSHAHLAHSDRYSLLVRLLTGIGRYNEMTYIFDLLNQSHRFEMLLRKKEESNSMLKTALLDYLRRCLPGDSEKHNMVALCFSMRREIGENHEAAARTQLKLIESQPWAVTPELKSALVKVLTLLKDAAESYSKDSCVRQGVRCVKLAKLVTLQLHILNQGQEQQVINLRTSELPGAIAALPRCYQAFVLAEAYDFAPDWAEVLYQKVVRKGDFAYLEEFKRHQQLQASLFEEISKKVSHSKSPTEVSQNLKKLLEHCEDIYTYYKLAYEHKFFDVANLLLQKSNTSSYLNDRLAS</sequence>
<dbReference type="PANTHER" id="PTHR13650">
    <property type="entry name" value="SPATACSIN"/>
    <property type="match status" value="1"/>
</dbReference>
<dbReference type="GO" id="GO:0007268">
    <property type="term" value="P:chemical synaptic transmission"/>
    <property type="evidence" value="ECO:0007669"/>
    <property type="project" value="TreeGrafter"/>
</dbReference>
<evidence type="ECO:0000313" key="2">
    <source>
        <dbReference type="Ensembl" id="ENSPKIP00000027609.1"/>
    </source>
</evidence>
<name>A0A3B3SA43_9TELE</name>
<dbReference type="InterPro" id="IPR028107">
    <property type="entry name" value="Spatacsin_C_dom"/>
</dbReference>
<reference evidence="2" key="1">
    <citation type="submission" date="2025-08" db="UniProtKB">
        <authorList>
            <consortium name="Ensembl"/>
        </authorList>
    </citation>
    <scope>IDENTIFICATION</scope>
</reference>
<dbReference type="AlphaFoldDB" id="A0A3B3SA43"/>
<dbReference type="GO" id="GO:0005737">
    <property type="term" value="C:cytoplasm"/>
    <property type="evidence" value="ECO:0007669"/>
    <property type="project" value="TreeGrafter"/>
</dbReference>
<dbReference type="Pfam" id="PF14649">
    <property type="entry name" value="Spatacsin_C"/>
    <property type="match status" value="1"/>
</dbReference>